<evidence type="ECO:0000313" key="3">
    <source>
        <dbReference type="Proteomes" id="UP000288246"/>
    </source>
</evidence>
<feature type="chain" id="PRO_5019198465" description="LppX_LprAFG lipoprotein" evidence="1">
    <location>
        <begin position="30"/>
        <end position="265"/>
    </location>
</feature>
<gene>
    <name evidence="2" type="ORF">CTKZ_03750</name>
</gene>
<keyword evidence="3" id="KW-1185">Reference proteome</keyword>
<feature type="signal peptide" evidence="1">
    <location>
        <begin position="1"/>
        <end position="29"/>
    </location>
</feature>
<dbReference type="PROSITE" id="PS51257">
    <property type="entry name" value="PROKAR_LIPOPROTEIN"/>
    <property type="match status" value="1"/>
</dbReference>
<protein>
    <recommendedName>
        <fullName evidence="4">LppX_LprAFG lipoprotein</fullName>
    </recommendedName>
</protein>
<dbReference type="SUPFAM" id="SSF89392">
    <property type="entry name" value="Prokaryotic lipoproteins and lipoprotein localization factors"/>
    <property type="match status" value="1"/>
</dbReference>
<dbReference type="InterPro" id="IPR029046">
    <property type="entry name" value="LolA/LolB/LppX"/>
</dbReference>
<evidence type="ECO:0008006" key="4">
    <source>
        <dbReference type="Google" id="ProtNLM"/>
    </source>
</evidence>
<dbReference type="OrthoDB" id="3781094at2"/>
<accession>A0A401UVW2</accession>
<name>A0A401UVW2_9CELL</name>
<reference evidence="2 3" key="1">
    <citation type="submission" date="2018-11" db="EMBL/GenBank/DDBJ databases">
        <title>Draft genome sequence of Cellulomonas takizawaensis strain TKZ-21.</title>
        <authorList>
            <person name="Yamamura H."/>
            <person name="Hayashi T."/>
            <person name="Hamada M."/>
            <person name="Serisawa Y."/>
            <person name="Matsuyama K."/>
            <person name="Nakagawa Y."/>
            <person name="Otoguro M."/>
            <person name="Yanagida F."/>
            <person name="Hayakawa M."/>
        </authorList>
    </citation>
    <scope>NUCLEOTIDE SEQUENCE [LARGE SCALE GENOMIC DNA]</scope>
    <source>
        <strain evidence="2 3">TKZ-21</strain>
    </source>
</reference>
<dbReference type="AlphaFoldDB" id="A0A401UVW2"/>
<keyword evidence="1" id="KW-0732">Signal</keyword>
<organism evidence="2 3">
    <name type="scientific">Cellulomonas algicola</name>
    <dbReference type="NCBI Taxonomy" id="2071633"/>
    <lineage>
        <taxon>Bacteria</taxon>
        <taxon>Bacillati</taxon>
        <taxon>Actinomycetota</taxon>
        <taxon>Actinomycetes</taxon>
        <taxon>Micrococcales</taxon>
        <taxon>Cellulomonadaceae</taxon>
        <taxon>Cellulomonas</taxon>
    </lineage>
</organism>
<dbReference type="Gene3D" id="2.50.20.20">
    <property type="match status" value="1"/>
</dbReference>
<evidence type="ECO:0000313" key="2">
    <source>
        <dbReference type="EMBL" id="GCD18813.1"/>
    </source>
</evidence>
<dbReference type="Proteomes" id="UP000288246">
    <property type="component" value="Unassembled WGS sequence"/>
</dbReference>
<evidence type="ECO:0000256" key="1">
    <source>
        <dbReference type="SAM" id="SignalP"/>
    </source>
</evidence>
<comment type="caution">
    <text evidence="2">The sequence shown here is derived from an EMBL/GenBank/DDBJ whole genome shotgun (WGS) entry which is preliminary data.</text>
</comment>
<dbReference type="EMBL" id="BHYL01000032">
    <property type="protein sequence ID" value="GCD18813.1"/>
    <property type="molecule type" value="Genomic_DNA"/>
</dbReference>
<sequence>MQSRSILALPVSVVLAATLAACGGGSATADESPAPVPTKAASATPTPTVEVLSATNLVARLDGALKAQTSYDMTLDMTGAATFQGTASMQVVDGAQNMAMRMTMPEVGDMEIRFVGGMAYLKIAMLGEQFFQIDPNDASNPLAADFGGMTEQFDTGLSGMETAITNVEPAGPEETIDGVTVQPYTVVVDTTKMTGEAAAKLAEAESVAALPATLTYTYWVGEDDLVRKVSYELIGMTTTMTFTNFGAGTPVTAPAPEQITTEMPF</sequence>
<proteinExistence type="predicted"/>